<organism evidence="1 2">
    <name type="scientific">Aegilops tauschii subsp. strangulata</name>
    <name type="common">Goatgrass</name>
    <dbReference type="NCBI Taxonomy" id="200361"/>
    <lineage>
        <taxon>Eukaryota</taxon>
        <taxon>Viridiplantae</taxon>
        <taxon>Streptophyta</taxon>
        <taxon>Embryophyta</taxon>
        <taxon>Tracheophyta</taxon>
        <taxon>Spermatophyta</taxon>
        <taxon>Magnoliopsida</taxon>
        <taxon>Liliopsida</taxon>
        <taxon>Poales</taxon>
        <taxon>Poaceae</taxon>
        <taxon>BOP clade</taxon>
        <taxon>Pooideae</taxon>
        <taxon>Triticodae</taxon>
        <taxon>Triticeae</taxon>
        <taxon>Triticinae</taxon>
        <taxon>Aegilops</taxon>
    </lineage>
</organism>
<dbReference type="AlphaFoldDB" id="A0A453QJV4"/>
<evidence type="ECO:0000313" key="1">
    <source>
        <dbReference type="EnsemblPlants" id="AET7Gv20188000.1"/>
    </source>
</evidence>
<proteinExistence type="predicted"/>
<reference evidence="2" key="1">
    <citation type="journal article" date="2014" name="Science">
        <title>Ancient hybridizations among the ancestral genomes of bread wheat.</title>
        <authorList>
            <consortium name="International Wheat Genome Sequencing Consortium,"/>
            <person name="Marcussen T."/>
            <person name="Sandve S.R."/>
            <person name="Heier L."/>
            <person name="Spannagl M."/>
            <person name="Pfeifer M."/>
            <person name="Jakobsen K.S."/>
            <person name="Wulff B.B."/>
            <person name="Steuernagel B."/>
            <person name="Mayer K.F."/>
            <person name="Olsen O.A."/>
        </authorList>
    </citation>
    <scope>NUCLEOTIDE SEQUENCE [LARGE SCALE GENOMIC DNA]</scope>
    <source>
        <strain evidence="2">cv. AL8/78</strain>
    </source>
</reference>
<reference evidence="2" key="2">
    <citation type="journal article" date="2017" name="Nat. Plants">
        <title>The Aegilops tauschii genome reveals multiple impacts of transposons.</title>
        <authorList>
            <person name="Zhao G."/>
            <person name="Zou C."/>
            <person name="Li K."/>
            <person name="Wang K."/>
            <person name="Li T."/>
            <person name="Gao L."/>
            <person name="Zhang X."/>
            <person name="Wang H."/>
            <person name="Yang Z."/>
            <person name="Liu X."/>
            <person name="Jiang W."/>
            <person name="Mao L."/>
            <person name="Kong X."/>
            <person name="Jiao Y."/>
            <person name="Jia J."/>
        </authorList>
    </citation>
    <scope>NUCLEOTIDE SEQUENCE [LARGE SCALE GENOMIC DNA]</scope>
    <source>
        <strain evidence="2">cv. AL8/78</strain>
    </source>
</reference>
<dbReference type="Proteomes" id="UP000015105">
    <property type="component" value="Chromosome 7D"/>
</dbReference>
<dbReference type="KEGG" id="ats:109757327"/>
<accession>A0A453QJV4</accession>
<dbReference type="EnsemblPlants" id="AET7Gv20188000.1">
    <property type="protein sequence ID" value="AET7Gv20188000.1"/>
    <property type="gene ID" value="AET7Gv20188000"/>
</dbReference>
<dbReference type="Gramene" id="AET7Gv20188000.1">
    <property type="protein sequence ID" value="AET7Gv20188000.1"/>
    <property type="gene ID" value="AET7Gv20188000"/>
</dbReference>
<sequence length="87" mass="9175">MAMERFITALVFCEAPLDVYNTSVLTAGKINSMSVSGGSATKPAAVASMADAEKEQGFFSGKSTAQQRAGFELAFDGLNCFDTVVMH</sequence>
<dbReference type="GeneID" id="109757327"/>
<reference evidence="1" key="5">
    <citation type="journal article" date="2021" name="G3 (Bethesda)">
        <title>Aegilops tauschii genome assembly Aet v5.0 features greater sequence contiguity and improved annotation.</title>
        <authorList>
            <person name="Wang L."/>
            <person name="Zhu T."/>
            <person name="Rodriguez J.C."/>
            <person name="Deal K.R."/>
            <person name="Dubcovsky J."/>
            <person name="McGuire P.E."/>
            <person name="Lux T."/>
            <person name="Spannagl M."/>
            <person name="Mayer K.F.X."/>
            <person name="Baldrich P."/>
            <person name="Meyers B.C."/>
            <person name="Huo N."/>
            <person name="Gu Y.Q."/>
            <person name="Zhou H."/>
            <person name="Devos K.M."/>
            <person name="Bennetzen J.L."/>
            <person name="Unver T."/>
            <person name="Budak H."/>
            <person name="Gulick P.J."/>
            <person name="Galiba G."/>
            <person name="Kalapos B."/>
            <person name="Nelson D.R."/>
            <person name="Li P."/>
            <person name="You F.M."/>
            <person name="Luo M.C."/>
            <person name="Dvorak J."/>
        </authorList>
    </citation>
    <scope>NUCLEOTIDE SEQUENCE [LARGE SCALE GENOMIC DNA]</scope>
    <source>
        <strain evidence="1">cv. AL8/78</strain>
    </source>
</reference>
<dbReference type="OMA" id="AQWRAGF"/>
<reference evidence="1" key="4">
    <citation type="submission" date="2019-03" db="UniProtKB">
        <authorList>
            <consortium name="EnsemblPlants"/>
        </authorList>
    </citation>
    <scope>IDENTIFICATION</scope>
</reference>
<protein>
    <submittedName>
        <fullName evidence="1">Uncharacterized protein</fullName>
    </submittedName>
</protein>
<evidence type="ECO:0000313" key="2">
    <source>
        <dbReference type="Proteomes" id="UP000015105"/>
    </source>
</evidence>
<reference evidence="1" key="3">
    <citation type="journal article" date="2017" name="Nature">
        <title>Genome sequence of the progenitor of the wheat D genome Aegilops tauschii.</title>
        <authorList>
            <person name="Luo M.C."/>
            <person name="Gu Y.Q."/>
            <person name="Puiu D."/>
            <person name="Wang H."/>
            <person name="Twardziok S.O."/>
            <person name="Deal K.R."/>
            <person name="Huo N."/>
            <person name="Zhu T."/>
            <person name="Wang L."/>
            <person name="Wang Y."/>
            <person name="McGuire P.E."/>
            <person name="Liu S."/>
            <person name="Long H."/>
            <person name="Ramasamy R.K."/>
            <person name="Rodriguez J.C."/>
            <person name="Van S.L."/>
            <person name="Yuan L."/>
            <person name="Wang Z."/>
            <person name="Xia Z."/>
            <person name="Xiao L."/>
            <person name="Anderson O.D."/>
            <person name="Ouyang S."/>
            <person name="Liang Y."/>
            <person name="Zimin A.V."/>
            <person name="Pertea G."/>
            <person name="Qi P."/>
            <person name="Bennetzen J.L."/>
            <person name="Dai X."/>
            <person name="Dawson M.W."/>
            <person name="Muller H.G."/>
            <person name="Kugler K."/>
            <person name="Rivarola-Duarte L."/>
            <person name="Spannagl M."/>
            <person name="Mayer K.F.X."/>
            <person name="Lu F.H."/>
            <person name="Bevan M.W."/>
            <person name="Leroy P."/>
            <person name="Li P."/>
            <person name="You F.M."/>
            <person name="Sun Q."/>
            <person name="Liu Z."/>
            <person name="Lyons E."/>
            <person name="Wicker T."/>
            <person name="Salzberg S.L."/>
            <person name="Devos K.M."/>
            <person name="Dvorak J."/>
        </authorList>
    </citation>
    <scope>NUCLEOTIDE SEQUENCE [LARGE SCALE GENOMIC DNA]</scope>
    <source>
        <strain evidence="1">cv. AL8/78</strain>
    </source>
</reference>
<name>A0A453QJV4_AEGTS</name>
<dbReference type="OrthoDB" id="601904at2759"/>
<dbReference type="RefSeq" id="XP_040251348.1">
    <property type="nucleotide sequence ID" value="XM_040395414.3"/>
</dbReference>
<keyword evidence="2" id="KW-1185">Reference proteome</keyword>